<accession>A0A1Q5PXE9</accession>
<dbReference type="GO" id="GO:0016020">
    <property type="term" value="C:membrane"/>
    <property type="evidence" value="ECO:0007669"/>
    <property type="project" value="InterPro"/>
</dbReference>
<comment type="caution">
    <text evidence="5">The sequence shown here is derived from an EMBL/GenBank/DDBJ whole genome shotgun (WGS) entry which is preliminary data.</text>
</comment>
<dbReference type="GO" id="GO:0005524">
    <property type="term" value="F:ATP binding"/>
    <property type="evidence" value="ECO:0007669"/>
    <property type="project" value="UniProtKB-KW"/>
</dbReference>
<dbReference type="SUPFAM" id="SSF52540">
    <property type="entry name" value="P-loop containing nucleoside triphosphate hydrolases"/>
    <property type="match status" value="1"/>
</dbReference>
<dbReference type="CDD" id="cd03225">
    <property type="entry name" value="ABC_cobalt_CbiO_domain1"/>
    <property type="match status" value="1"/>
</dbReference>
<dbReference type="SMART" id="SM00382">
    <property type="entry name" value="AAA"/>
    <property type="match status" value="1"/>
</dbReference>
<organism evidence="5 6">
    <name type="scientific">Buchananella hordeovulneris</name>
    <dbReference type="NCBI Taxonomy" id="52770"/>
    <lineage>
        <taxon>Bacteria</taxon>
        <taxon>Bacillati</taxon>
        <taxon>Actinomycetota</taxon>
        <taxon>Actinomycetes</taxon>
        <taxon>Actinomycetales</taxon>
        <taxon>Actinomycetaceae</taxon>
        <taxon>Buchananella</taxon>
    </lineage>
</organism>
<dbReference type="Gene3D" id="3.40.50.300">
    <property type="entry name" value="P-loop containing nucleotide triphosphate hydrolases"/>
    <property type="match status" value="1"/>
</dbReference>
<sequence>MTSVLRLNGVGFRRAGTQILTDVTWEVEQGQRWVVLGHNGAGKTTIMRMLAAREFPSTGSVEVLGERLGAVDVWELRQRIGFASSALTDLIPAHEQVRDVVLTGAYGTTGRWKEESEEIDDARVTDLLRVLGVAHLADRAYGTLSSGEKQRVAIARALMPDPELLVLDEPAAGLDLAGREQLLAALTELASYPGAPVVVIVTHHVEEIPRGTTHALILSQGKVHSGGRIEQVLTSENISAAYGTPLLVTHQHGRFVAMAAPTTRPARRAKAAN</sequence>
<dbReference type="InterPro" id="IPR017871">
    <property type="entry name" value="ABC_transporter-like_CS"/>
</dbReference>
<proteinExistence type="predicted"/>
<gene>
    <name evidence="5" type="ORF">BSZ40_01985</name>
</gene>
<dbReference type="AlphaFoldDB" id="A0A1Q5PXE9"/>
<dbReference type="InterPro" id="IPR027417">
    <property type="entry name" value="P-loop_NTPase"/>
</dbReference>
<dbReference type="Pfam" id="PF00005">
    <property type="entry name" value="ABC_tran"/>
    <property type="match status" value="1"/>
</dbReference>
<dbReference type="InterPro" id="IPR003593">
    <property type="entry name" value="AAA+_ATPase"/>
</dbReference>
<dbReference type="Proteomes" id="UP000185612">
    <property type="component" value="Unassembled WGS sequence"/>
</dbReference>
<dbReference type="PANTHER" id="PTHR43158:SF2">
    <property type="entry name" value="SKFA PEPTIDE EXPORT ATP-BINDING PROTEIN SKFE"/>
    <property type="match status" value="1"/>
</dbReference>
<protein>
    <submittedName>
        <fullName evidence="5">Iron ABC transporter ATP-binding protein</fullName>
    </submittedName>
</protein>
<dbReference type="RefSeq" id="WP_073822813.1">
    <property type="nucleotide sequence ID" value="NZ_JAUNKL010000051.1"/>
</dbReference>
<name>A0A1Q5PXE9_9ACTO</name>
<feature type="domain" description="ABC transporter" evidence="4">
    <location>
        <begin position="5"/>
        <end position="245"/>
    </location>
</feature>
<evidence type="ECO:0000256" key="2">
    <source>
        <dbReference type="ARBA" id="ARBA00022741"/>
    </source>
</evidence>
<dbReference type="PROSITE" id="PS50893">
    <property type="entry name" value="ABC_TRANSPORTER_2"/>
    <property type="match status" value="1"/>
</dbReference>
<keyword evidence="2" id="KW-0547">Nucleotide-binding</keyword>
<reference evidence="6" key="1">
    <citation type="submission" date="2016-12" db="EMBL/GenBank/DDBJ databases">
        <authorList>
            <person name="Meng X."/>
        </authorList>
    </citation>
    <scope>NUCLEOTIDE SEQUENCE [LARGE SCALE GENOMIC DNA]</scope>
    <source>
        <strain evidence="6">DSM 20732</strain>
    </source>
</reference>
<evidence type="ECO:0000256" key="1">
    <source>
        <dbReference type="ARBA" id="ARBA00022448"/>
    </source>
</evidence>
<dbReference type="InterPro" id="IPR003439">
    <property type="entry name" value="ABC_transporter-like_ATP-bd"/>
</dbReference>
<dbReference type="GO" id="GO:0022857">
    <property type="term" value="F:transmembrane transporter activity"/>
    <property type="evidence" value="ECO:0007669"/>
    <property type="project" value="UniProtKB-ARBA"/>
</dbReference>
<dbReference type="PROSITE" id="PS00211">
    <property type="entry name" value="ABC_TRANSPORTER_1"/>
    <property type="match status" value="1"/>
</dbReference>
<evidence type="ECO:0000313" key="5">
    <source>
        <dbReference type="EMBL" id="OKL52278.1"/>
    </source>
</evidence>
<dbReference type="OrthoDB" id="9789994at2"/>
<dbReference type="EMBL" id="MQVS01000002">
    <property type="protein sequence ID" value="OKL52278.1"/>
    <property type="molecule type" value="Genomic_DNA"/>
</dbReference>
<evidence type="ECO:0000259" key="4">
    <source>
        <dbReference type="PROSITE" id="PS50893"/>
    </source>
</evidence>
<keyword evidence="3 5" id="KW-0067">ATP-binding</keyword>
<dbReference type="STRING" id="52770.BSZ40_01985"/>
<evidence type="ECO:0000313" key="6">
    <source>
        <dbReference type="Proteomes" id="UP000185612"/>
    </source>
</evidence>
<keyword evidence="1" id="KW-0813">Transport</keyword>
<dbReference type="PANTHER" id="PTHR43158">
    <property type="entry name" value="SKFA PEPTIDE EXPORT ATP-BINDING PROTEIN SKFE"/>
    <property type="match status" value="1"/>
</dbReference>
<keyword evidence="6" id="KW-1185">Reference proteome</keyword>
<evidence type="ECO:0000256" key="3">
    <source>
        <dbReference type="ARBA" id="ARBA00022840"/>
    </source>
</evidence>
<dbReference type="GO" id="GO:0016887">
    <property type="term" value="F:ATP hydrolysis activity"/>
    <property type="evidence" value="ECO:0007669"/>
    <property type="project" value="InterPro"/>
</dbReference>
<dbReference type="InterPro" id="IPR015856">
    <property type="entry name" value="ABC_transpr_CbiO/EcfA_su"/>
</dbReference>